<protein>
    <submittedName>
        <fullName evidence="2">Uncharacterized protein</fullName>
    </submittedName>
</protein>
<sequence>MGAKLEVIREIEEFWGKNWTRQYVPKVRRPLVKRPPGPKRKDAQRFPQNDPRQWQPAVLKAVLMVARKCDEKPKLRRLMNEAVEYRIKHTGNLKPQLVTTDFDVIDDVVEKGWSVPQAFSIRYKHLTGGRTYDDDDDADGGQDQHAGDEGDDGEGEVVDDGESYDGDEEVVFKDQPSSFQESPHSYHQQQHQNQQNQYYNPYGRSHLKGKYQKTPPQPLDSPGDRRRTDSGRDRGGQHQQQQHRQYQEDLQYQQKSQYNHPHTPSNTSPKKRQHQPSPTYNYSGTLLSSYRQQPHSSSNNHNHNRTSNRDSATKPTTSPPIKRDAHCPTPDPFPSNQPFPTPDTATYADAGTDERPADDDDEFMKAQLDLLEAKERRAELKLQMLARKRMKNM</sequence>
<feature type="region of interest" description="Disordered" evidence="1">
    <location>
        <begin position="127"/>
        <end position="360"/>
    </location>
</feature>
<evidence type="ECO:0000256" key="1">
    <source>
        <dbReference type="SAM" id="MobiDB-lite"/>
    </source>
</evidence>
<comment type="caution">
    <text evidence="2">The sequence shown here is derived from an EMBL/GenBank/DDBJ whole genome shotgun (WGS) entry which is preliminary data.</text>
</comment>
<feature type="region of interest" description="Disordered" evidence="1">
    <location>
        <begin position="28"/>
        <end position="52"/>
    </location>
</feature>
<proteinExistence type="predicted"/>
<dbReference type="OrthoDB" id="3800150at2759"/>
<feature type="compositionally biased region" description="Acidic residues" evidence="1">
    <location>
        <begin position="149"/>
        <end position="169"/>
    </location>
</feature>
<accession>A0A1Y1YA37</accession>
<keyword evidence="3" id="KW-1185">Reference proteome</keyword>
<reference evidence="2 3" key="1">
    <citation type="submission" date="2016-07" db="EMBL/GenBank/DDBJ databases">
        <title>Pervasive Adenine N6-methylation of Active Genes in Fungi.</title>
        <authorList>
            <consortium name="DOE Joint Genome Institute"/>
            <person name="Mondo S.J."/>
            <person name="Dannebaum R.O."/>
            <person name="Kuo R.C."/>
            <person name="Labutti K."/>
            <person name="Haridas S."/>
            <person name="Kuo A."/>
            <person name="Salamov A."/>
            <person name="Ahrendt S.R."/>
            <person name="Lipzen A."/>
            <person name="Sullivan W."/>
            <person name="Andreopoulos W.B."/>
            <person name="Clum A."/>
            <person name="Lindquist E."/>
            <person name="Daum C."/>
            <person name="Ramamoorthy G.K."/>
            <person name="Gryganskyi A."/>
            <person name="Culley D."/>
            <person name="Magnuson J.K."/>
            <person name="James T.Y."/>
            <person name="O'Malley M.A."/>
            <person name="Stajich J.E."/>
            <person name="Spatafora J.W."/>
            <person name="Visel A."/>
            <person name="Grigoriev I.V."/>
        </authorList>
    </citation>
    <scope>NUCLEOTIDE SEQUENCE [LARGE SCALE GENOMIC DNA]</scope>
    <source>
        <strain evidence="2 3">CBS 115471</strain>
    </source>
</reference>
<evidence type="ECO:0000313" key="3">
    <source>
        <dbReference type="Proteomes" id="UP000193144"/>
    </source>
</evidence>
<organism evidence="2 3">
    <name type="scientific">Clohesyomyces aquaticus</name>
    <dbReference type="NCBI Taxonomy" id="1231657"/>
    <lineage>
        <taxon>Eukaryota</taxon>
        <taxon>Fungi</taxon>
        <taxon>Dikarya</taxon>
        <taxon>Ascomycota</taxon>
        <taxon>Pezizomycotina</taxon>
        <taxon>Dothideomycetes</taxon>
        <taxon>Pleosporomycetidae</taxon>
        <taxon>Pleosporales</taxon>
        <taxon>Lindgomycetaceae</taxon>
        <taxon>Clohesyomyces</taxon>
    </lineage>
</organism>
<dbReference type="AlphaFoldDB" id="A0A1Y1YA37"/>
<feature type="compositionally biased region" description="Basic residues" evidence="1">
    <location>
        <begin position="28"/>
        <end position="38"/>
    </location>
</feature>
<dbReference type="Proteomes" id="UP000193144">
    <property type="component" value="Unassembled WGS sequence"/>
</dbReference>
<feature type="compositionally biased region" description="Basic and acidic residues" evidence="1">
    <location>
        <begin position="222"/>
        <end position="236"/>
    </location>
</feature>
<gene>
    <name evidence="2" type="ORF">BCR34DRAFT_205249</name>
</gene>
<feature type="compositionally biased region" description="Polar residues" evidence="1">
    <location>
        <begin position="275"/>
        <end position="294"/>
    </location>
</feature>
<dbReference type="EMBL" id="MCFA01000296">
    <property type="protein sequence ID" value="ORX94881.1"/>
    <property type="molecule type" value="Genomic_DNA"/>
</dbReference>
<feature type="compositionally biased region" description="Polar residues" evidence="1">
    <location>
        <begin position="175"/>
        <end position="185"/>
    </location>
</feature>
<evidence type="ECO:0000313" key="2">
    <source>
        <dbReference type="EMBL" id="ORX94881.1"/>
    </source>
</evidence>
<name>A0A1Y1YA37_9PLEO</name>
<feature type="compositionally biased region" description="Pro residues" evidence="1">
    <location>
        <begin position="329"/>
        <end position="341"/>
    </location>
</feature>
<feature type="compositionally biased region" description="Low complexity" evidence="1">
    <location>
        <begin position="186"/>
        <end position="200"/>
    </location>
</feature>
<feature type="compositionally biased region" description="Polar residues" evidence="1">
    <location>
        <begin position="259"/>
        <end position="268"/>
    </location>
</feature>
<feature type="compositionally biased region" description="Low complexity" evidence="1">
    <location>
        <begin position="237"/>
        <end position="258"/>
    </location>
</feature>